<dbReference type="SUPFAM" id="SSF46973">
    <property type="entry name" value="Enzyme IIa from lactose specific PTS, IIa-lac"/>
    <property type="match status" value="1"/>
</dbReference>
<dbReference type="EMBL" id="LQYY01000056">
    <property type="protein sequence ID" value="KYD34290.1"/>
    <property type="molecule type" value="Genomic_DNA"/>
</dbReference>
<evidence type="ECO:0000256" key="3">
    <source>
        <dbReference type="ARBA" id="ARBA00022679"/>
    </source>
</evidence>
<dbReference type="InterPro" id="IPR036542">
    <property type="entry name" value="PTS_IIA_lac/cel_sf"/>
</dbReference>
<evidence type="ECO:0000256" key="4">
    <source>
        <dbReference type="ARBA" id="ARBA00022683"/>
    </source>
</evidence>
<dbReference type="Pfam" id="PF02255">
    <property type="entry name" value="PTS_IIA"/>
    <property type="match status" value="1"/>
</dbReference>
<dbReference type="InterPro" id="IPR003188">
    <property type="entry name" value="PTS_IIA_lac/cel"/>
</dbReference>
<evidence type="ECO:0000313" key="7">
    <source>
        <dbReference type="EMBL" id="KYD34290.1"/>
    </source>
</evidence>
<evidence type="ECO:0008006" key="9">
    <source>
        <dbReference type="Google" id="ProtNLM"/>
    </source>
</evidence>
<dbReference type="GO" id="GO:0009401">
    <property type="term" value="P:phosphoenolpyruvate-dependent sugar phosphotransferase system"/>
    <property type="evidence" value="ECO:0007669"/>
    <property type="project" value="UniProtKB-KW"/>
</dbReference>
<evidence type="ECO:0000313" key="8">
    <source>
        <dbReference type="Proteomes" id="UP000075517"/>
    </source>
</evidence>
<evidence type="ECO:0000256" key="5">
    <source>
        <dbReference type="PIRSR" id="PIRSR000699-2"/>
    </source>
</evidence>
<evidence type="ECO:0000256" key="6">
    <source>
        <dbReference type="PROSITE-ProRule" id="PRU00418"/>
    </source>
</evidence>
<feature type="binding site" evidence="5">
    <location>
        <position position="62"/>
    </location>
    <ligand>
        <name>Mg(2+)</name>
        <dbReference type="ChEBI" id="CHEBI:18420"/>
        <note>ligand shared between all trimeric partners</note>
    </ligand>
</feature>
<dbReference type="GO" id="GO:0046872">
    <property type="term" value="F:metal ion binding"/>
    <property type="evidence" value="ECO:0007669"/>
    <property type="project" value="UniProtKB-KW"/>
</dbReference>
<evidence type="ECO:0000256" key="2">
    <source>
        <dbReference type="ARBA" id="ARBA00022597"/>
    </source>
</evidence>
<keyword evidence="4" id="KW-0598">Phosphotransferase system</keyword>
<dbReference type="PANTHER" id="PTHR34382:SF7">
    <property type="entry name" value="PTS SYSTEM N,N'-DIACETYLCHITOBIOSE-SPECIFIC EIIA COMPONENT"/>
    <property type="match status" value="1"/>
</dbReference>
<dbReference type="AlphaFoldDB" id="A0A150NC79"/>
<keyword evidence="1" id="KW-0813">Transport</keyword>
<comment type="caution">
    <text evidence="6">Lacks conserved residue(s) required for the propagation of feature annotation.</text>
</comment>
<comment type="caution">
    <text evidence="7">The sequence shown here is derived from an EMBL/GenBank/DDBJ whole genome shotgun (WGS) entry which is preliminary data.</text>
</comment>
<keyword evidence="2" id="KW-0762">Sugar transport</keyword>
<proteinExistence type="predicted"/>
<organism evidence="7 8">
    <name type="scientific">Geobacillus stearothermophilus</name>
    <name type="common">Bacillus stearothermophilus</name>
    <dbReference type="NCBI Taxonomy" id="1422"/>
    <lineage>
        <taxon>Bacteria</taxon>
        <taxon>Bacillati</taxon>
        <taxon>Bacillota</taxon>
        <taxon>Bacilli</taxon>
        <taxon>Bacillales</taxon>
        <taxon>Anoxybacillaceae</taxon>
        <taxon>Geobacillus</taxon>
    </lineage>
</organism>
<dbReference type="Gene3D" id="1.20.58.80">
    <property type="entry name" value="Phosphotransferase system, lactose/cellobiose-type IIA subunit"/>
    <property type="match status" value="1"/>
</dbReference>
<reference evidence="7 8" key="1">
    <citation type="submission" date="2016-01" db="EMBL/GenBank/DDBJ databases">
        <title>Draft Genome Sequences of Seven Thermophilic Sporeformers Isolated from Foods.</title>
        <authorList>
            <person name="Berendsen E.M."/>
            <person name="Wells-Bennik M.H."/>
            <person name="Krawcyk A.O."/>
            <person name="De Jong A."/>
            <person name="Holsappel S."/>
            <person name="Eijlander R.T."/>
            <person name="Kuipers O.P."/>
        </authorList>
    </citation>
    <scope>NUCLEOTIDE SEQUENCE [LARGE SCALE GENOMIC DNA]</scope>
    <source>
        <strain evidence="7 8">B4114</strain>
    </source>
</reference>
<evidence type="ECO:0000256" key="1">
    <source>
        <dbReference type="ARBA" id="ARBA00022448"/>
    </source>
</evidence>
<gene>
    <name evidence="7" type="ORF">B4114_1142</name>
</gene>
<dbReference type="PROSITE" id="PS51095">
    <property type="entry name" value="PTS_EIIA_TYPE_3"/>
    <property type="match status" value="1"/>
</dbReference>
<sequence length="86" mass="9405">MAVWLHKAIAAAKQGKLSEARRLLEQAGAERQAAHELQTSLRQPEAGGQSTAVTLLMVRAQDHLMTAIAVKELAAEFVDLYEHIQS</sequence>
<comment type="cofactor">
    <cofactor evidence="5">
        <name>Mg(2+)</name>
        <dbReference type="ChEBI" id="CHEBI:18420"/>
    </cofactor>
    <text evidence="5">Binds 1 Mg(2+) ion per trimer.</text>
</comment>
<protein>
    <recommendedName>
        <fullName evidence="9">PTS lactose/cellobiose transporter subunit IIA</fullName>
    </recommendedName>
</protein>
<accession>A0A150NC79</accession>
<dbReference type="PANTHER" id="PTHR34382">
    <property type="entry name" value="PTS SYSTEM N,N'-DIACETYLCHITOBIOSE-SPECIFIC EIIA COMPONENT"/>
    <property type="match status" value="1"/>
</dbReference>
<keyword evidence="5" id="KW-0479">Metal-binding</keyword>
<dbReference type="Proteomes" id="UP000075517">
    <property type="component" value="Unassembled WGS sequence"/>
</dbReference>
<dbReference type="RefSeq" id="WP_055358760.1">
    <property type="nucleotide sequence ID" value="NZ_JARTLB010000018.1"/>
</dbReference>
<keyword evidence="3" id="KW-0808">Transferase</keyword>
<dbReference type="PATRIC" id="fig|1422.17.peg.2875"/>
<keyword evidence="5" id="KW-0460">Magnesium</keyword>
<name>A0A150NC79_GEOSE</name>
<dbReference type="GO" id="GO:0016740">
    <property type="term" value="F:transferase activity"/>
    <property type="evidence" value="ECO:0007669"/>
    <property type="project" value="UniProtKB-KW"/>
</dbReference>
<dbReference type="PIRSF" id="PIRSF000699">
    <property type="entry name" value="PTS_IILac_III"/>
    <property type="match status" value="1"/>
</dbReference>